<dbReference type="Proteomes" id="UP000199595">
    <property type="component" value="Unassembled WGS sequence"/>
</dbReference>
<dbReference type="Pfam" id="PF13585">
    <property type="entry name" value="CHU_C"/>
    <property type="match status" value="1"/>
</dbReference>
<protein>
    <submittedName>
        <fullName evidence="3">Gliding motility-associated C-terminal domain-containing protein</fullName>
    </submittedName>
</protein>
<proteinExistence type="predicted"/>
<accession>A0A1H3AD42</accession>
<dbReference type="InterPro" id="IPR013783">
    <property type="entry name" value="Ig-like_fold"/>
</dbReference>
<organism evidence="3 4">
    <name type="scientific">Lutibacter oricola</name>
    <dbReference type="NCBI Taxonomy" id="762486"/>
    <lineage>
        <taxon>Bacteria</taxon>
        <taxon>Pseudomonadati</taxon>
        <taxon>Bacteroidota</taxon>
        <taxon>Flavobacteriia</taxon>
        <taxon>Flavobacteriales</taxon>
        <taxon>Flavobacteriaceae</taxon>
        <taxon>Lutibacter</taxon>
    </lineage>
</organism>
<dbReference type="Gene3D" id="2.60.40.10">
    <property type="entry name" value="Immunoglobulins"/>
    <property type="match status" value="1"/>
</dbReference>
<dbReference type="NCBIfam" id="TIGR04131">
    <property type="entry name" value="Bac_Flav_CTERM"/>
    <property type="match status" value="1"/>
</dbReference>
<dbReference type="EMBL" id="FNNJ01000004">
    <property type="protein sequence ID" value="SDX27391.1"/>
    <property type="molecule type" value="Genomic_DNA"/>
</dbReference>
<dbReference type="SUPFAM" id="SSF82171">
    <property type="entry name" value="DPP6 N-terminal domain-like"/>
    <property type="match status" value="1"/>
</dbReference>
<feature type="domain" description="PKD" evidence="2">
    <location>
        <begin position="450"/>
        <end position="480"/>
    </location>
</feature>
<evidence type="ECO:0000256" key="1">
    <source>
        <dbReference type="SAM" id="SignalP"/>
    </source>
</evidence>
<dbReference type="InterPro" id="IPR035986">
    <property type="entry name" value="PKD_dom_sf"/>
</dbReference>
<dbReference type="SUPFAM" id="SSF49299">
    <property type="entry name" value="PKD domain"/>
    <property type="match status" value="1"/>
</dbReference>
<dbReference type="AlphaFoldDB" id="A0A1H3AD42"/>
<dbReference type="InterPro" id="IPR000601">
    <property type="entry name" value="PKD_dom"/>
</dbReference>
<dbReference type="CDD" id="cd00146">
    <property type="entry name" value="PKD"/>
    <property type="match status" value="1"/>
</dbReference>
<reference evidence="3 4" key="1">
    <citation type="submission" date="2016-10" db="EMBL/GenBank/DDBJ databases">
        <authorList>
            <person name="de Groot N.N."/>
        </authorList>
    </citation>
    <scope>NUCLEOTIDE SEQUENCE [LARGE SCALE GENOMIC DNA]</scope>
    <source>
        <strain evidence="3 4">DSM 24956</strain>
    </source>
</reference>
<evidence type="ECO:0000313" key="3">
    <source>
        <dbReference type="EMBL" id="SDX27391.1"/>
    </source>
</evidence>
<name>A0A1H3AD42_9FLAO</name>
<dbReference type="STRING" id="762486.SAMN05444411_10491"/>
<sequence>MKTKFLFILLVSLNLTCAYSQREASIWYFGVEAGLDFNSGSPIALTNGKTNTSEGSASMSDKNGNLLFYTDGRTVWNANHQIMQGGTGLLGHNSSSQSAIIVPNPIKPNIYYIFTVDEPSPSNADDDPKTHTDDGVNDGLNYSEVNMNLNGGLGAVNTSKKNIHLVTYNQNNPQETAYKCSEKITAIQHADGNSFWVITHFINKFYAFQVKEEGVTTTPQISQTTATAPIGGYLLNAIGYLKSSPNGKKIGVVHMGTRNTNEPNPKGGLVRNTGKVLLYDFNNSTGTISNPTNVISGINPYGLAFSARSKRLYISSNNYDSDGITQGSSLLQFDIERSSIGASKKIIKKNNWVAGALQLAIDKKIYRSGYPAIVNASSEYLSVINSPEKIGTACDFKESEIYLGGKFAVKGLPPFIQSLFLFSFKYEFTCLGDATHFFLNDFEDVDEVHWDFGDGTTSTDIDTYHTYKDTGTYTVTLTKTIDGEVKEPISKDVIIKNKPIILNTTHQLIQCDSYDSNPNDELGVFNLKASIDALTFNNAENFNVYFYLNDVDAEADSNNENYLPTIFQNTIPNQQVTAKITYKNSDCYSLGKVELIANPSLLLTTTNLIGCDLGDNTAEFNLAAKELEIINSLNLSSTIEVFFYATEDDVFNDIRINGTYISEEKKVYFRVLNNGTCYGAGNFDLEINYFPLINLNEELHVCKNDFPVNISATIPTALQDDYNYTWSNGNLAHNTTIINEQDISVTITHKISNCTKIKQFNIIKVDAPIINGIDVDIDKNTAFITINNNYENKFSLDNKYGIYQPEPHFSKLTPGVHTIYVKNKFACDLSSKQFYVLGFPKFFTPNNDGINDTWKIQGVNEDFYRITAIQVFDRFGKLITKIDPKGIGWNGVYNGKILPSSDYWFFVELVDKNGNTKIRKGHFSLIRS</sequence>
<keyword evidence="4" id="KW-1185">Reference proteome</keyword>
<keyword evidence="1" id="KW-0732">Signal</keyword>
<feature type="chain" id="PRO_5011513065" evidence="1">
    <location>
        <begin position="21"/>
        <end position="928"/>
    </location>
</feature>
<evidence type="ECO:0000313" key="4">
    <source>
        <dbReference type="Proteomes" id="UP000199595"/>
    </source>
</evidence>
<dbReference type="OrthoDB" id="9765926at2"/>
<dbReference type="InterPro" id="IPR026341">
    <property type="entry name" value="T9SS_type_B"/>
</dbReference>
<dbReference type="PROSITE" id="PS50093">
    <property type="entry name" value="PKD"/>
    <property type="match status" value="1"/>
</dbReference>
<dbReference type="RefSeq" id="WP_090122882.1">
    <property type="nucleotide sequence ID" value="NZ_FNNJ01000004.1"/>
</dbReference>
<evidence type="ECO:0000259" key="2">
    <source>
        <dbReference type="PROSITE" id="PS50093"/>
    </source>
</evidence>
<dbReference type="Pfam" id="PF18911">
    <property type="entry name" value="PKD_4"/>
    <property type="match status" value="1"/>
</dbReference>
<gene>
    <name evidence="3" type="ORF">SAMN05444411_10491</name>
</gene>
<feature type="signal peptide" evidence="1">
    <location>
        <begin position="1"/>
        <end position="20"/>
    </location>
</feature>